<evidence type="ECO:0000256" key="4">
    <source>
        <dbReference type="ARBA" id="ARBA00022729"/>
    </source>
</evidence>
<evidence type="ECO:0000256" key="3">
    <source>
        <dbReference type="ARBA" id="ARBA00022525"/>
    </source>
</evidence>
<evidence type="ECO:0000313" key="10">
    <source>
        <dbReference type="Proteomes" id="UP001154078"/>
    </source>
</evidence>
<dbReference type="AlphaFoldDB" id="A0A9P0FAE9"/>
<evidence type="ECO:0000256" key="2">
    <source>
        <dbReference type="ARBA" id="ARBA00011083"/>
    </source>
</evidence>
<dbReference type="GO" id="GO:0034722">
    <property type="term" value="F:gamma-glutamyl-peptidase activity"/>
    <property type="evidence" value="ECO:0007669"/>
    <property type="project" value="UniProtKB-UniRule"/>
</dbReference>
<dbReference type="EC" id="3.4.19.9" evidence="7"/>
<evidence type="ECO:0000256" key="6">
    <source>
        <dbReference type="PIRSR" id="PIRSR615527-1"/>
    </source>
</evidence>
<evidence type="ECO:0000256" key="7">
    <source>
        <dbReference type="PROSITE-ProRule" id="PRU00607"/>
    </source>
</evidence>
<feature type="active site" evidence="7">
    <location>
        <position position="237"/>
    </location>
</feature>
<evidence type="ECO:0000256" key="5">
    <source>
        <dbReference type="ARBA" id="ARBA00022801"/>
    </source>
</evidence>
<protein>
    <recommendedName>
        <fullName evidence="7">folate gamma-glutamyl hydrolase</fullName>
        <ecNumber evidence="7">3.4.19.9</ecNumber>
    </recommendedName>
</protein>
<evidence type="ECO:0000256" key="1">
    <source>
        <dbReference type="ARBA" id="ARBA00004239"/>
    </source>
</evidence>
<comment type="subcellular location">
    <subcellularLocation>
        <location evidence="1">Secreted</location>
        <location evidence="1">Extracellular space</location>
    </subcellularLocation>
</comment>
<organism evidence="9 10">
    <name type="scientific">Brassicogethes aeneus</name>
    <name type="common">Rape pollen beetle</name>
    <name type="synonym">Meligethes aeneus</name>
    <dbReference type="NCBI Taxonomy" id="1431903"/>
    <lineage>
        <taxon>Eukaryota</taxon>
        <taxon>Metazoa</taxon>
        <taxon>Ecdysozoa</taxon>
        <taxon>Arthropoda</taxon>
        <taxon>Hexapoda</taxon>
        <taxon>Insecta</taxon>
        <taxon>Pterygota</taxon>
        <taxon>Neoptera</taxon>
        <taxon>Endopterygota</taxon>
        <taxon>Coleoptera</taxon>
        <taxon>Polyphaga</taxon>
        <taxon>Cucujiformia</taxon>
        <taxon>Nitidulidae</taxon>
        <taxon>Meligethinae</taxon>
        <taxon>Brassicogethes</taxon>
    </lineage>
</organism>
<proteinExistence type="inferred from homology"/>
<feature type="active site" description="Proton donor" evidence="6">
    <location>
        <position position="237"/>
    </location>
</feature>
<evidence type="ECO:0000256" key="8">
    <source>
        <dbReference type="SAM" id="SignalP"/>
    </source>
</evidence>
<dbReference type="FunFam" id="3.40.50.880:FF:000024">
    <property type="entry name" value="Folate gamma-glutamyl hydrolase"/>
    <property type="match status" value="1"/>
</dbReference>
<dbReference type="GO" id="GO:0046900">
    <property type="term" value="P:tetrahydrofolylpolyglutamate metabolic process"/>
    <property type="evidence" value="ECO:0007669"/>
    <property type="project" value="TreeGrafter"/>
</dbReference>
<dbReference type="InterPro" id="IPR029062">
    <property type="entry name" value="Class_I_gatase-like"/>
</dbReference>
<dbReference type="InterPro" id="IPR011697">
    <property type="entry name" value="Peptidase_C26"/>
</dbReference>
<gene>
    <name evidence="9" type="ORF">MELIAE_LOCUS1459</name>
</gene>
<keyword evidence="3" id="KW-0964">Secreted</keyword>
<feature type="active site" description="Nucleophile" evidence="6 7">
    <location>
        <position position="127"/>
    </location>
</feature>
<name>A0A9P0FAE9_BRAAE</name>
<dbReference type="OrthoDB" id="64220at2759"/>
<evidence type="ECO:0000313" key="9">
    <source>
        <dbReference type="EMBL" id="CAH0547473.1"/>
    </source>
</evidence>
<dbReference type="InterPro" id="IPR015527">
    <property type="entry name" value="Pept_C26_g-glut_hydrolase"/>
</dbReference>
<dbReference type="GO" id="GO:0005576">
    <property type="term" value="C:extracellular region"/>
    <property type="evidence" value="ECO:0007669"/>
    <property type="project" value="UniProtKB-SubCell"/>
</dbReference>
<reference evidence="9" key="1">
    <citation type="submission" date="2021-12" db="EMBL/GenBank/DDBJ databases">
        <authorList>
            <person name="King R."/>
        </authorList>
    </citation>
    <scope>NUCLEOTIDE SEQUENCE</scope>
</reference>
<comment type="catalytic activity">
    <reaction evidence="7">
        <text>(6S)-5,6,7,8-tetrahydrofolyl-(gamma-L-Glu)(n) + (n-1) H2O = (6S)-5,6,7,8-tetrahydrofolate + (n-1) L-glutamate</text>
        <dbReference type="Rhea" id="RHEA:56784"/>
        <dbReference type="Rhea" id="RHEA-COMP:14738"/>
        <dbReference type="ChEBI" id="CHEBI:15377"/>
        <dbReference type="ChEBI" id="CHEBI:29985"/>
        <dbReference type="ChEBI" id="CHEBI:57453"/>
        <dbReference type="ChEBI" id="CHEBI:141005"/>
        <dbReference type="EC" id="3.4.19.9"/>
    </reaction>
</comment>
<dbReference type="SUPFAM" id="SSF52317">
    <property type="entry name" value="Class I glutamine amidotransferase-like"/>
    <property type="match status" value="1"/>
</dbReference>
<keyword evidence="4 8" id="KW-0732">Signal</keyword>
<feature type="chain" id="PRO_5040120337" description="folate gamma-glutamyl hydrolase" evidence="8">
    <location>
        <begin position="19"/>
        <end position="322"/>
    </location>
</feature>
<dbReference type="PANTHER" id="PTHR11315">
    <property type="entry name" value="PROTEASE FAMILY C26 GAMMA-GLUTAMYL HYDROLASE"/>
    <property type="match status" value="1"/>
</dbReference>
<accession>A0A9P0FAE9</accession>
<dbReference type="Pfam" id="PF07722">
    <property type="entry name" value="Peptidase_C26"/>
    <property type="match status" value="1"/>
</dbReference>
<dbReference type="PROSITE" id="PS51275">
    <property type="entry name" value="PEPTIDASE_C26_GGH"/>
    <property type="match status" value="1"/>
</dbReference>
<dbReference type="PANTHER" id="PTHR11315:SF0">
    <property type="entry name" value="FOLATE GAMMA-GLUTAMYL HYDROLASE"/>
    <property type="match status" value="1"/>
</dbReference>
<dbReference type="EMBL" id="OV121132">
    <property type="protein sequence ID" value="CAH0547473.1"/>
    <property type="molecule type" value="Genomic_DNA"/>
</dbReference>
<dbReference type="Gene3D" id="3.40.50.880">
    <property type="match status" value="1"/>
</dbReference>
<comment type="similarity">
    <text evidence="2">Belongs to the peptidase C26 family.</text>
</comment>
<feature type="signal peptide" evidence="8">
    <location>
        <begin position="1"/>
        <end position="18"/>
    </location>
</feature>
<dbReference type="PROSITE" id="PS51273">
    <property type="entry name" value="GATASE_TYPE_1"/>
    <property type="match status" value="1"/>
</dbReference>
<dbReference type="GO" id="GO:0005773">
    <property type="term" value="C:vacuole"/>
    <property type="evidence" value="ECO:0007669"/>
    <property type="project" value="TreeGrafter"/>
</dbReference>
<keyword evidence="5 7" id="KW-0378">Hydrolase</keyword>
<keyword evidence="10" id="KW-1185">Reference proteome</keyword>
<sequence length="322" mass="37159">MFKLPLILFLNAVFSTDGTDSPIIGVLSQETYSIRKYLKDEESAKSFIAASYVKYLESAGARVVPIWIGQELDYYERLINYTNGAIFPGGATYFTEPKGYGETASIIYKLAVEANKNGKYYPLWGTCLGMEVFAFAILNEDIRTNCDLHKVAVPVHFVNGYENSKLLSQTPQEIIQILRTKNVTYNYHRYCLTEAVIKKHGLDKEWKILSTNKDEHGEEFVSMMESTKQPFYGVQFHPEKSPFEFKNNYGIPHCRDSIRVAQYFANFFVDECRKSKNNFPDSNLEKISLIYNYQTTYTGLNGSSYEQIYFFTQEDFNKNQLK</sequence>
<dbReference type="Proteomes" id="UP001154078">
    <property type="component" value="Chromosome 1"/>
</dbReference>